<sequence length="736" mass="82313">MAPTIEYPAVRRSDKVLTMHGESIPDPYEWLGDPWSEEVQRFVEQQNALLQSRLSAAEGRAAFKERLTEMFDYRRIDVPFKEGEGAHAAYYHFANTGLQPQSVLYRRVALDDEPKVFFDPNALSEDGTISIVTYRFSKSGKYWAYALSQSGSDWVKVYVGTTDGTSETVEAKPLEWVKFSSLTWTDDDAGFLYKRYPKPKSLADREQQEQQADDKKPGHDAGTETDINLAPQIYYHKLNTPQSEDLLIYEDPDHPDIQIGQELTTDGAHLLVSEGHGCDPETKVYYAETVAVLAAAAGPTKSGKSAFRPIVDDFEAAYDYIATHDGYLYFSTSYKAPKRRIVRWSIADAKVGHGAMQDVLPETEDLLEMCRVINEHRLVVIYLHNVSHVIKVYDLRDMAKSPLELPIALGSSVISLSGRKRQTELFYRYMNFTSPGVVMRFDATTDTTTQFDETKVPGLDRSKFEVRQVMYKSKDGTSIPMFLIGPANKPTGPRPIWLYGYGGFNASITPAFSVFYLALIEKLGATVAIANLRGGGEFGDEWHRAGKGYNKQNVFDDFAAAARYLVDEGLTTVEQLCINGASNGGLLVGASITQHPELFGCAIADVGVHDMLKFAKQTIGHAWTTDYLDPDSDKKAFDFLRGYSPCHNVPMGVTMPWVLVTTGDHDDRVVPMHSHTFAAQLQHAHTDRSDGRPRLMRITTKAGHGAGRSTAQRIEEMTDKYAFWSLALDHYAKEAK</sequence>
<keyword evidence="5 6" id="KW-0720">Serine protease</keyword>
<dbReference type="GO" id="GO:0070012">
    <property type="term" value="F:oligopeptidase activity"/>
    <property type="evidence" value="ECO:0007669"/>
    <property type="project" value="TreeGrafter"/>
</dbReference>
<dbReference type="Gene3D" id="3.40.50.1820">
    <property type="entry name" value="alpha/beta hydrolase"/>
    <property type="match status" value="1"/>
</dbReference>
<dbReference type="GO" id="GO:0004252">
    <property type="term" value="F:serine-type endopeptidase activity"/>
    <property type="evidence" value="ECO:0007669"/>
    <property type="project" value="UniProtKB-UniRule"/>
</dbReference>
<dbReference type="GO" id="GO:0006508">
    <property type="term" value="P:proteolysis"/>
    <property type="evidence" value="ECO:0007669"/>
    <property type="project" value="UniProtKB-KW"/>
</dbReference>
<dbReference type="PANTHER" id="PTHR42881">
    <property type="entry name" value="PROLYL ENDOPEPTIDASE"/>
    <property type="match status" value="1"/>
</dbReference>
<dbReference type="Proteomes" id="UP000274922">
    <property type="component" value="Unassembled WGS sequence"/>
</dbReference>
<dbReference type="InterPro" id="IPR023302">
    <property type="entry name" value="Pept_S9A_N"/>
</dbReference>
<evidence type="ECO:0000256" key="5">
    <source>
        <dbReference type="ARBA" id="ARBA00022825"/>
    </source>
</evidence>
<feature type="domain" description="Peptidase S9A N-terminal" evidence="9">
    <location>
        <begin position="8"/>
        <end position="451"/>
    </location>
</feature>
<organism evidence="10 11">
    <name type="scientific">Caulochytrium protostelioides</name>
    <dbReference type="NCBI Taxonomy" id="1555241"/>
    <lineage>
        <taxon>Eukaryota</taxon>
        <taxon>Fungi</taxon>
        <taxon>Fungi incertae sedis</taxon>
        <taxon>Chytridiomycota</taxon>
        <taxon>Chytridiomycota incertae sedis</taxon>
        <taxon>Chytridiomycetes</taxon>
        <taxon>Caulochytriales</taxon>
        <taxon>Caulochytriaceae</taxon>
        <taxon>Caulochytrium</taxon>
    </lineage>
</organism>
<accession>A0A4P9XG49</accession>
<dbReference type="STRING" id="1555241.A0A4P9XG49"/>
<dbReference type="FunFam" id="2.130.10.120:FF:000001">
    <property type="entry name" value="Prolyl endopeptidase"/>
    <property type="match status" value="1"/>
</dbReference>
<dbReference type="PANTHER" id="PTHR42881:SF2">
    <property type="entry name" value="PROLYL ENDOPEPTIDASE"/>
    <property type="match status" value="1"/>
</dbReference>
<dbReference type="PRINTS" id="PR00862">
    <property type="entry name" value="PROLIGOPTASE"/>
</dbReference>
<dbReference type="SUPFAM" id="SSF50993">
    <property type="entry name" value="Peptidase/esterase 'gauge' domain"/>
    <property type="match status" value="1"/>
</dbReference>
<dbReference type="GO" id="GO:0005829">
    <property type="term" value="C:cytosol"/>
    <property type="evidence" value="ECO:0007669"/>
    <property type="project" value="TreeGrafter"/>
</dbReference>
<dbReference type="InterPro" id="IPR002470">
    <property type="entry name" value="Peptidase_S9A"/>
</dbReference>
<keyword evidence="11" id="KW-1185">Reference proteome</keyword>
<evidence type="ECO:0000256" key="2">
    <source>
        <dbReference type="ARBA" id="ARBA00005228"/>
    </source>
</evidence>
<dbReference type="FunFam" id="3.40.50.1820:FF:000005">
    <property type="entry name" value="Prolyl endopeptidase"/>
    <property type="match status" value="1"/>
</dbReference>
<evidence type="ECO:0000256" key="7">
    <source>
        <dbReference type="SAM" id="MobiDB-lite"/>
    </source>
</evidence>
<comment type="catalytic activity">
    <reaction evidence="1">
        <text>Hydrolysis of Pro-|-Xaa &gt;&gt; Ala-|-Xaa in oligopeptides.</text>
        <dbReference type="EC" id="3.4.21.26"/>
    </reaction>
</comment>
<dbReference type="AlphaFoldDB" id="A0A4P9XG49"/>
<evidence type="ECO:0000256" key="4">
    <source>
        <dbReference type="ARBA" id="ARBA00022801"/>
    </source>
</evidence>
<feature type="region of interest" description="Disordered" evidence="7">
    <location>
        <begin position="200"/>
        <end position="223"/>
    </location>
</feature>
<proteinExistence type="inferred from homology"/>
<dbReference type="OrthoDB" id="248387at2759"/>
<reference evidence="11" key="1">
    <citation type="journal article" date="2018" name="Nat. Microbiol.">
        <title>Leveraging single-cell genomics to expand the fungal tree of life.</title>
        <authorList>
            <person name="Ahrendt S.R."/>
            <person name="Quandt C.A."/>
            <person name="Ciobanu D."/>
            <person name="Clum A."/>
            <person name="Salamov A."/>
            <person name="Andreopoulos B."/>
            <person name="Cheng J.F."/>
            <person name="Woyke T."/>
            <person name="Pelin A."/>
            <person name="Henrissat B."/>
            <person name="Reynolds N.K."/>
            <person name="Benny G.L."/>
            <person name="Smith M.E."/>
            <person name="James T.Y."/>
            <person name="Grigoriev I.V."/>
        </authorList>
    </citation>
    <scope>NUCLEOTIDE SEQUENCE [LARGE SCALE GENOMIC DNA]</scope>
    <source>
        <strain evidence="11">ATCC 52028</strain>
    </source>
</reference>
<dbReference type="InterPro" id="IPR002471">
    <property type="entry name" value="Pept_S9_AS"/>
</dbReference>
<evidence type="ECO:0000313" key="11">
    <source>
        <dbReference type="Proteomes" id="UP000274922"/>
    </source>
</evidence>
<keyword evidence="4 6" id="KW-0378">Hydrolase</keyword>
<evidence type="ECO:0000259" key="9">
    <source>
        <dbReference type="Pfam" id="PF02897"/>
    </source>
</evidence>
<dbReference type="Pfam" id="PF02897">
    <property type="entry name" value="Peptidase_S9_N"/>
    <property type="match status" value="1"/>
</dbReference>
<feature type="domain" description="Peptidase S9 prolyl oligopeptidase catalytic" evidence="8">
    <location>
        <begin position="512"/>
        <end position="726"/>
    </location>
</feature>
<dbReference type="InterPro" id="IPR029058">
    <property type="entry name" value="AB_hydrolase_fold"/>
</dbReference>
<gene>
    <name evidence="10" type="ORF">CXG81DRAFT_8655</name>
</gene>
<evidence type="ECO:0000256" key="3">
    <source>
        <dbReference type="ARBA" id="ARBA00022670"/>
    </source>
</evidence>
<dbReference type="Pfam" id="PF00326">
    <property type="entry name" value="Peptidase_S9"/>
    <property type="match status" value="1"/>
</dbReference>
<dbReference type="EC" id="3.4.21.-" evidence="6"/>
<dbReference type="SUPFAM" id="SSF53474">
    <property type="entry name" value="alpha/beta-Hydrolases"/>
    <property type="match status" value="1"/>
</dbReference>
<comment type="similarity">
    <text evidence="2 6">Belongs to the peptidase S9A family.</text>
</comment>
<dbReference type="InterPro" id="IPR051167">
    <property type="entry name" value="Prolyl_oligopep/macrocyclase"/>
</dbReference>
<keyword evidence="3 6" id="KW-0645">Protease</keyword>
<evidence type="ECO:0000256" key="6">
    <source>
        <dbReference type="RuleBase" id="RU368024"/>
    </source>
</evidence>
<evidence type="ECO:0000259" key="8">
    <source>
        <dbReference type="Pfam" id="PF00326"/>
    </source>
</evidence>
<feature type="compositionally biased region" description="Basic and acidic residues" evidence="7">
    <location>
        <begin position="201"/>
        <end position="222"/>
    </location>
</feature>
<protein>
    <recommendedName>
        <fullName evidence="6">Prolyl endopeptidase</fullName>
        <ecNumber evidence="6">3.4.21.-</ecNumber>
    </recommendedName>
</protein>
<dbReference type="EMBL" id="ML014113">
    <property type="protein sequence ID" value="RKP04150.1"/>
    <property type="molecule type" value="Genomic_DNA"/>
</dbReference>
<dbReference type="PROSITE" id="PS00708">
    <property type="entry name" value="PRO_ENDOPEP_SER"/>
    <property type="match status" value="1"/>
</dbReference>
<evidence type="ECO:0000313" key="10">
    <source>
        <dbReference type="EMBL" id="RKP04150.1"/>
    </source>
</evidence>
<dbReference type="Gene3D" id="2.130.10.120">
    <property type="entry name" value="Prolyl oligopeptidase, N-terminal domain"/>
    <property type="match status" value="1"/>
</dbReference>
<name>A0A4P9XG49_9FUNG</name>
<dbReference type="InterPro" id="IPR001375">
    <property type="entry name" value="Peptidase_S9_cat"/>
</dbReference>
<evidence type="ECO:0000256" key="1">
    <source>
        <dbReference type="ARBA" id="ARBA00001070"/>
    </source>
</evidence>